<name>A0ACD5VRG5_AVESA</name>
<reference evidence="1" key="1">
    <citation type="submission" date="2021-05" db="EMBL/GenBank/DDBJ databases">
        <authorList>
            <person name="Scholz U."/>
            <person name="Mascher M."/>
            <person name="Fiebig A."/>
        </authorList>
    </citation>
    <scope>NUCLEOTIDE SEQUENCE [LARGE SCALE GENOMIC DNA]</scope>
</reference>
<dbReference type="Proteomes" id="UP001732700">
    <property type="component" value="Chromosome 3C"/>
</dbReference>
<accession>A0ACD5VRG5</accession>
<organism evidence="1 2">
    <name type="scientific">Avena sativa</name>
    <name type="common">Oat</name>
    <dbReference type="NCBI Taxonomy" id="4498"/>
    <lineage>
        <taxon>Eukaryota</taxon>
        <taxon>Viridiplantae</taxon>
        <taxon>Streptophyta</taxon>
        <taxon>Embryophyta</taxon>
        <taxon>Tracheophyta</taxon>
        <taxon>Spermatophyta</taxon>
        <taxon>Magnoliopsida</taxon>
        <taxon>Liliopsida</taxon>
        <taxon>Poales</taxon>
        <taxon>Poaceae</taxon>
        <taxon>BOP clade</taxon>
        <taxon>Pooideae</taxon>
        <taxon>Poodae</taxon>
        <taxon>Poeae</taxon>
        <taxon>Poeae Chloroplast Group 1 (Aveneae type)</taxon>
        <taxon>Aveninae</taxon>
        <taxon>Avena</taxon>
    </lineage>
</organism>
<dbReference type="EnsemblPlants" id="AVESA.00010b.r2.3CG0494050.1">
    <property type="protein sequence ID" value="AVESA.00010b.r2.3CG0494050.1.CDS"/>
    <property type="gene ID" value="AVESA.00010b.r2.3CG0494050"/>
</dbReference>
<sequence>MSYLSPTQTRAGAPSLAAAVGTELARLEGRLGQWADPDARQRLAGLGESAAARVLRTIGESQTPVKTLSGYIRHLADKEAMERNARGIPPAESAACSSGPSEGDESVSGPQYHSDDQYDVQSPYREDITLGLSNYAGNANQWRPIGSNENAGPVRQIAHVVPNLSAMAAQIPSGCVLLQNQNDTQTNSPIRSMAPATLPVATLPYTVGQNQFRTTPAMMPVPTLPWMAGENPKDWISSRNLDYTHAPSVAPSVWNQIPMQINSPVRAMPPNVMVQGGSPGHHVPIGLHNHMRTGSPIPNNIHTPPRSVPTPIRDARDISGRVQGIAFPSGSPHSPACAGMSSPAIYCATSNASRGKASPQMEALDGMEFRKIFMIFQYLSGKKIEDELSVEYIRSLQCLPMVHFESRIWNTIGCKYTKSSDRAKNLDSDPGTARVYHCNVEIKGDCAVTVFKGPYVETKRTHMAKVVGDDNVLVVKFVGKSSEDDFVPHHKIAEDGIVLGLRRYRFFVYKDGGKEGKIQEDRINGGNEKCTSAVRCYFVRTESGWKMDEPYILSGKTISQARKLFMHIHTAPTLAKYMARFALILSKTTTLEADLSAVRVMQLDDKPCSDEDGNIVVQDEEPLIHTDGTGLISEDLAMKCSTSISEINHLKSQDIVSCDETPSEPSRVKRRRSIAPLLTQFRMFYKGAAVKGTALVDRRLPPGTILIRPSMIKIKSDPELCGVQSVNSLELMKMKTDPKLYGVWSVDSFEIVTTSNQPKRTLTSKYLITLLYYGGVKAEYFIELLHDAVEGAQNSRYDYHDALKLAYIYADMDDSISARMILSGVPLEDAYLQFRLAIMAQQERKGIKEGKLPISDCFYLMGTTDPTGKLRSNEVCVILDKGQYSGKVLVYKHPGLHFGDIHVLTSRYIEGIEEAVGCSRYAILFPTSGPRSLADEMANSDYDGDMYWVSINEQLLQQFKPSKPWIQKIKEPKPPQKCPRDFNELDLERSLFHEFLKARFARSSALSTAADCWLVYMDRLITDDLDEDEREVIEKKMEKLVDYYYLALDAPKAGMKISIPHDLIVREYPHFMDRKQCYHSKSILGRIYDEADKVQSENVGPIEILLDPRFKEREGSSKYRGIWARRYKEYLKESGPLTEIQDKKEVDLKFNELYQKYKQMLYHAAEFEQTPRNLDDVFDEACAIYQIVYERARDEKKPGKCGFAWTVAGRALCHFYALETDGDKVLVPLSVAKNLLTKIRK</sequence>
<proteinExistence type="predicted"/>
<protein>
    <submittedName>
        <fullName evidence="1">Uncharacterized protein</fullName>
    </submittedName>
</protein>
<keyword evidence="2" id="KW-1185">Reference proteome</keyword>
<evidence type="ECO:0000313" key="1">
    <source>
        <dbReference type="EnsemblPlants" id="AVESA.00010b.r2.3CG0494050.1.CDS"/>
    </source>
</evidence>
<evidence type="ECO:0000313" key="2">
    <source>
        <dbReference type="Proteomes" id="UP001732700"/>
    </source>
</evidence>
<reference evidence="1" key="2">
    <citation type="submission" date="2025-09" db="UniProtKB">
        <authorList>
            <consortium name="EnsemblPlants"/>
        </authorList>
    </citation>
    <scope>IDENTIFICATION</scope>
</reference>